<evidence type="ECO:0000313" key="2">
    <source>
        <dbReference type="Proteomes" id="UP001060215"/>
    </source>
</evidence>
<organism evidence="1 2">
    <name type="scientific">Camellia lanceoleosa</name>
    <dbReference type="NCBI Taxonomy" id="1840588"/>
    <lineage>
        <taxon>Eukaryota</taxon>
        <taxon>Viridiplantae</taxon>
        <taxon>Streptophyta</taxon>
        <taxon>Embryophyta</taxon>
        <taxon>Tracheophyta</taxon>
        <taxon>Spermatophyta</taxon>
        <taxon>Magnoliopsida</taxon>
        <taxon>eudicotyledons</taxon>
        <taxon>Gunneridae</taxon>
        <taxon>Pentapetalae</taxon>
        <taxon>asterids</taxon>
        <taxon>Ericales</taxon>
        <taxon>Theaceae</taxon>
        <taxon>Camellia</taxon>
    </lineage>
</organism>
<proteinExistence type="predicted"/>
<dbReference type="EMBL" id="CM045762">
    <property type="protein sequence ID" value="KAI8012137.1"/>
    <property type="molecule type" value="Genomic_DNA"/>
</dbReference>
<protein>
    <submittedName>
        <fullName evidence="1">Uncharacterized protein</fullName>
    </submittedName>
</protein>
<dbReference type="Proteomes" id="UP001060215">
    <property type="component" value="Chromosome 5"/>
</dbReference>
<gene>
    <name evidence="1" type="ORF">LOK49_LG06G01558</name>
</gene>
<sequence length="75" mass="8592">MDTMSSIEAELWALRDGLRIAAETNLRNITIELDARRMVLRISELNHCNRQGNARADLLANRDQDGVRISHILYT</sequence>
<evidence type="ECO:0000313" key="1">
    <source>
        <dbReference type="EMBL" id="KAI8012137.1"/>
    </source>
</evidence>
<keyword evidence="2" id="KW-1185">Reference proteome</keyword>
<name>A0ACC0HEV6_9ERIC</name>
<accession>A0ACC0HEV6</accession>
<reference evidence="1 2" key="1">
    <citation type="journal article" date="2022" name="Plant J.">
        <title>Chromosome-level genome of Camellia lanceoleosa provides a valuable resource for understanding genome evolution and self-incompatibility.</title>
        <authorList>
            <person name="Gong W."/>
            <person name="Xiao S."/>
            <person name="Wang L."/>
            <person name="Liao Z."/>
            <person name="Chang Y."/>
            <person name="Mo W."/>
            <person name="Hu G."/>
            <person name="Li W."/>
            <person name="Zhao G."/>
            <person name="Zhu H."/>
            <person name="Hu X."/>
            <person name="Ji K."/>
            <person name="Xiang X."/>
            <person name="Song Q."/>
            <person name="Yuan D."/>
            <person name="Jin S."/>
            <person name="Zhang L."/>
        </authorList>
    </citation>
    <scope>NUCLEOTIDE SEQUENCE [LARGE SCALE GENOMIC DNA]</scope>
    <source>
        <strain evidence="1">SQ_2022a</strain>
    </source>
</reference>
<comment type="caution">
    <text evidence="1">The sequence shown here is derived from an EMBL/GenBank/DDBJ whole genome shotgun (WGS) entry which is preliminary data.</text>
</comment>